<dbReference type="EMBL" id="JBHLVF010000047">
    <property type="protein sequence ID" value="MFC0396140.1"/>
    <property type="molecule type" value="Genomic_DNA"/>
</dbReference>
<comment type="caution">
    <text evidence="2">The sequence shown here is derived from an EMBL/GenBank/DDBJ whole genome shotgun (WGS) entry which is preliminary data.</text>
</comment>
<dbReference type="Pfam" id="PF01547">
    <property type="entry name" value="SBP_bac_1"/>
    <property type="match status" value="1"/>
</dbReference>
<proteinExistence type="predicted"/>
<dbReference type="RefSeq" id="WP_204817097.1">
    <property type="nucleotide sequence ID" value="NZ_JANHOF010000002.1"/>
</dbReference>
<dbReference type="Proteomes" id="UP001589818">
    <property type="component" value="Unassembled WGS sequence"/>
</dbReference>
<evidence type="ECO:0000313" key="3">
    <source>
        <dbReference type="Proteomes" id="UP001589818"/>
    </source>
</evidence>
<dbReference type="SUPFAM" id="SSF53850">
    <property type="entry name" value="Periplasmic binding protein-like II"/>
    <property type="match status" value="1"/>
</dbReference>
<keyword evidence="3" id="KW-1185">Reference proteome</keyword>
<dbReference type="PANTHER" id="PTHR43649">
    <property type="entry name" value="ARABINOSE-BINDING PROTEIN-RELATED"/>
    <property type="match status" value="1"/>
</dbReference>
<sequence length="996" mass="113564">MASRNAKIICSLLAIVTLSITIVSTPHSPKGGSAAYASEEILAAAAANETKELRPSLSQGRAESFYYEVRQQWEKDQVPLGTASIEIPADRWLKKSDDAKVGSYEGEDGALLFTQSRGWVEYEVEVDQDGLYELDARYIPIVAKDGGGLQRILLAVQLNGSYPYVEARSMMLERSFSDRKPDKFDEEGNQMRSLIDETKAWSSRPLRDTDGSYAEPTLWHFKKGSNLIRLEAMLQPLALQSLTLKPQARIPDYEDTKAASGTSAARNGDVIEIEAEQFSLKNYSSIQAQYNRDPLTTPKSLNAIRYNTLGGWSWYKGGQAVTWEFDVPEDGLYKIGMRSHQNFRSNLSVFRTVSIDGKVPFQEMLRYPFPYRSGWEALTLQDDEGKPYEFYLEKGHHTLRMGANYEPYMPLLVEIDRMLSEFRAVSTDLRTATGNREDRYRVWDVEKDIPGLTDRLAELEKQLKHLSEMMVGINGKVDSISQSFLSSATDIQDMLDNPNEIPASQLAIGTLQEKLINQRRDLMESPLELDRIMIAPADTDFPRMKANLWEKSKGLFSSLVYSFDDRNSISRKQKDNEINVWMFWGRDYVNELQQLADEKFTPKHGVKVKINLVQSSELLILGNAAGIIPDVALGVPSGMPFELAVRHAAYDLSKLPGADEVLERYSPGTMLPYYYDGGYYGVPETMNFKVLFYRKDILRQLGLSVPDTWNDVYSMLPTLLQNEYNFYVEPGDYSYLFMQNGADLYSPDGLSTALTKPEAFDAFKRWTDLFNMHGLERQVQSFYNQFRKGTIPVGISDFNQYMQLLVAAPEIMEDWAIAPVPGTVNQDGSISRWIGGSQSVSSMMFKGSSEKKRDLAWDFLQWYLSEETQTEFGLNLEQYNGETFRWNSANVGAFANMPWNQDDLKVFLEQWQWMKEFPNVPGGYMSARELGFAWNRAVIDGETPRVSLEKAVREINRELIRKQREFHIVDQNGNVQKTLDLPQMEEPWKGAERYVK</sequence>
<name>A0ABV6JJN7_9BACL</name>
<evidence type="ECO:0000256" key="1">
    <source>
        <dbReference type="SAM" id="Coils"/>
    </source>
</evidence>
<organism evidence="2 3">
    <name type="scientific">Paenibacillus mendelii</name>
    <dbReference type="NCBI Taxonomy" id="206163"/>
    <lineage>
        <taxon>Bacteria</taxon>
        <taxon>Bacillati</taxon>
        <taxon>Bacillota</taxon>
        <taxon>Bacilli</taxon>
        <taxon>Bacillales</taxon>
        <taxon>Paenibacillaceae</taxon>
        <taxon>Paenibacillus</taxon>
    </lineage>
</organism>
<evidence type="ECO:0000313" key="2">
    <source>
        <dbReference type="EMBL" id="MFC0396140.1"/>
    </source>
</evidence>
<keyword evidence="1" id="KW-0175">Coiled coil</keyword>
<dbReference type="PANTHER" id="PTHR43649:SF27">
    <property type="entry name" value="EXTRACELLULAR SOLUTE-BINDING PROTEIN FAMILY 1"/>
    <property type="match status" value="1"/>
</dbReference>
<accession>A0ABV6JJN7</accession>
<feature type="coiled-coil region" evidence="1">
    <location>
        <begin position="449"/>
        <end position="476"/>
    </location>
</feature>
<dbReference type="InterPro" id="IPR006059">
    <property type="entry name" value="SBP"/>
</dbReference>
<reference evidence="2 3" key="1">
    <citation type="submission" date="2024-09" db="EMBL/GenBank/DDBJ databases">
        <authorList>
            <person name="Sun Q."/>
            <person name="Mori K."/>
        </authorList>
    </citation>
    <scope>NUCLEOTIDE SEQUENCE [LARGE SCALE GENOMIC DNA]</scope>
    <source>
        <strain evidence="2 3">CCM 4839</strain>
    </source>
</reference>
<protein>
    <submittedName>
        <fullName evidence="2">Extracellular solute-binding protein</fullName>
    </submittedName>
</protein>
<dbReference type="Gene3D" id="2.60.120.260">
    <property type="entry name" value="Galactose-binding domain-like"/>
    <property type="match status" value="1"/>
</dbReference>
<dbReference type="InterPro" id="IPR050490">
    <property type="entry name" value="Bact_solute-bd_prot1"/>
</dbReference>
<dbReference type="Gene3D" id="3.40.190.10">
    <property type="entry name" value="Periplasmic binding protein-like II"/>
    <property type="match status" value="1"/>
</dbReference>
<gene>
    <name evidence="2" type="ORF">ACFFJ8_32790</name>
</gene>